<dbReference type="AlphaFoldDB" id="A0A2A5WXM3"/>
<evidence type="ECO:0000256" key="7">
    <source>
        <dbReference type="HAMAP-Rule" id="MF_00599"/>
    </source>
</evidence>
<dbReference type="GO" id="GO:0032153">
    <property type="term" value="C:cell division site"/>
    <property type="evidence" value="ECO:0007669"/>
    <property type="project" value="UniProtKB-UniRule"/>
</dbReference>
<keyword evidence="7" id="KW-0997">Cell inner membrane</keyword>
<comment type="subunit">
    <text evidence="7">Part of a complex composed of FtsB, FtsL and FtsQ.</text>
</comment>
<dbReference type="GO" id="GO:0043093">
    <property type="term" value="P:FtsZ-dependent cytokinesis"/>
    <property type="evidence" value="ECO:0007669"/>
    <property type="project" value="UniProtKB-UniRule"/>
</dbReference>
<dbReference type="HAMAP" id="MF_00599">
    <property type="entry name" value="FtsB"/>
    <property type="match status" value="1"/>
</dbReference>
<comment type="function">
    <text evidence="7">Essential cell division protein. May link together the upstream cell division proteins, which are predominantly cytoplasmic, with the downstream cell division proteins, which are predominantly periplasmic.</text>
</comment>
<dbReference type="InterPro" id="IPR007060">
    <property type="entry name" value="FtsL/DivIC"/>
</dbReference>
<dbReference type="GO" id="GO:0030428">
    <property type="term" value="C:cell septum"/>
    <property type="evidence" value="ECO:0007669"/>
    <property type="project" value="TreeGrafter"/>
</dbReference>
<organism evidence="9 10">
    <name type="scientific">OM182 bacterium MED-G24</name>
    <dbReference type="NCBI Taxonomy" id="1986255"/>
    <lineage>
        <taxon>Bacteria</taxon>
        <taxon>Pseudomonadati</taxon>
        <taxon>Pseudomonadota</taxon>
        <taxon>Gammaproteobacteria</taxon>
        <taxon>OMG group</taxon>
        <taxon>OM182 clade</taxon>
    </lineage>
</organism>
<comment type="similarity">
    <text evidence="7">Belongs to the FtsB family.</text>
</comment>
<feature type="topological domain" description="Cytoplasmic" evidence="7">
    <location>
        <begin position="1"/>
        <end position="7"/>
    </location>
</feature>
<keyword evidence="8" id="KW-0732">Signal</keyword>
<dbReference type="GO" id="GO:0005886">
    <property type="term" value="C:plasma membrane"/>
    <property type="evidence" value="ECO:0007669"/>
    <property type="project" value="UniProtKB-SubCell"/>
</dbReference>
<feature type="signal peptide" evidence="8">
    <location>
        <begin position="1"/>
        <end position="25"/>
    </location>
</feature>
<sequence length="94" mass="10629">MKRSHWICCALLICASVWLQGRLWAGEGSLAHVDALSQRVALKVETNESRYQRNRVLVAEIQDLKNGLAAVEELARSEFGLIRDGETFFLIIDE</sequence>
<evidence type="ECO:0000256" key="4">
    <source>
        <dbReference type="ARBA" id="ARBA00022989"/>
    </source>
</evidence>
<keyword evidence="5 7" id="KW-0472">Membrane</keyword>
<evidence type="ECO:0000256" key="5">
    <source>
        <dbReference type="ARBA" id="ARBA00023136"/>
    </source>
</evidence>
<keyword evidence="1 7" id="KW-1003">Cell membrane</keyword>
<dbReference type="Proteomes" id="UP000219327">
    <property type="component" value="Unassembled WGS sequence"/>
</dbReference>
<evidence type="ECO:0000313" key="9">
    <source>
        <dbReference type="EMBL" id="PDH41295.1"/>
    </source>
</evidence>
<dbReference type="EMBL" id="NTKD01000005">
    <property type="protein sequence ID" value="PDH41295.1"/>
    <property type="molecule type" value="Genomic_DNA"/>
</dbReference>
<name>A0A2A5WXM3_9GAMM</name>
<evidence type="ECO:0000256" key="6">
    <source>
        <dbReference type="ARBA" id="ARBA00023306"/>
    </source>
</evidence>
<dbReference type="Pfam" id="PF04977">
    <property type="entry name" value="DivIC"/>
    <property type="match status" value="1"/>
</dbReference>
<evidence type="ECO:0000256" key="3">
    <source>
        <dbReference type="ARBA" id="ARBA00022692"/>
    </source>
</evidence>
<dbReference type="PANTHER" id="PTHR37485">
    <property type="entry name" value="CELL DIVISION PROTEIN FTSB"/>
    <property type="match status" value="1"/>
</dbReference>
<evidence type="ECO:0000313" key="10">
    <source>
        <dbReference type="Proteomes" id="UP000219327"/>
    </source>
</evidence>
<dbReference type="InterPro" id="IPR023081">
    <property type="entry name" value="Cell_div_FtsB"/>
</dbReference>
<comment type="caution">
    <text evidence="9">The sequence shown here is derived from an EMBL/GenBank/DDBJ whole genome shotgun (WGS) entry which is preliminary data.</text>
</comment>
<evidence type="ECO:0000256" key="8">
    <source>
        <dbReference type="SAM" id="SignalP"/>
    </source>
</evidence>
<evidence type="ECO:0000256" key="2">
    <source>
        <dbReference type="ARBA" id="ARBA00022618"/>
    </source>
</evidence>
<keyword evidence="2 7" id="KW-0132">Cell division</keyword>
<gene>
    <name evidence="7" type="primary">ftsB</name>
    <name evidence="9" type="ORF">CNE99_02055</name>
</gene>
<keyword evidence="3 7" id="KW-0812">Transmembrane</keyword>
<keyword evidence="6 7" id="KW-0131">Cell cycle</keyword>
<dbReference type="PANTHER" id="PTHR37485:SF1">
    <property type="entry name" value="CELL DIVISION PROTEIN FTSB"/>
    <property type="match status" value="1"/>
</dbReference>
<evidence type="ECO:0000256" key="1">
    <source>
        <dbReference type="ARBA" id="ARBA00022475"/>
    </source>
</evidence>
<accession>A0A2A5WXM3</accession>
<protein>
    <recommendedName>
        <fullName evidence="7">Cell division protein FtsB</fullName>
    </recommendedName>
</protein>
<keyword evidence="4 7" id="KW-1133">Transmembrane helix</keyword>
<reference evidence="9 10" key="1">
    <citation type="submission" date="2017-08" db="EMBL/GenBank/DDBJ databases">
        <title>Fine stratification of microbial communities through a metagenomic profile of the photic zone.</title>
        <authorList>
            <person name="Haro-Moreno J.M."/>
            <person name="Lopez-Perez M."/>
            <person name="De La Torre J."/>
            <person name="Picazo A."/>
            <person name="Camacho A."/>
            <person name="Rodriguez-Valera F."/>
        </authorList>
    </citation>
    <scope>NUCLEOTIDE SEQUENCE [LARGE SCALE GENOMIC DNA]</scope>
    <source>
        <strain evidence="9">MED-G24</strain>
    </source>
</reference>
<feature type="chain" id="PRO_5012291944" description="Cell division protein FtsB" evidence="8">
    <location>
        <begin position="26"/>
        <end position="94"/>
    </location>
</feature>
<comment type="subcellular location">
    <subcellularLocation>
        <location evidence="7">Cell inner membrane</location>
        <topology evidence="7">Single-pass type II membrane protein</topology>
    </subcellularLocation>
    <text evidence="7">Localizes to the division septum.</text>
</comment>
<feature type="topological domain" description="Periplasmic" evidence="7">
    <location>
        <begin position="26"/>
        <end position="94"/>
    </location>
</feature>
<proteinExistence type="inferred from homology"/>